<sequence>MHRLKNGYITLVRMLRRPAQRLGLLAALERQQTRRIARWGRSLFAIYDIDDMVAIDLPWWCLKAVARVDAFLAARPDARVFEYGSGASSVWLARRAATLVSVEHDLAWHQVVAAQLANYANARLILAPPEAHPHPEQGRYGSRKAGWRDQTFHDYVHAIDREQGPFDLIVIDGRSRPACLEAAARRLKPDGLIVFDNSGRSHYQQAIRNSGLQHRHYRGLTACLPYPDTTSLLRVGRSGGGAE</sequence>
<gene>
    <name evidence="1" type="ORF">THSYN_07170</name>
</gene>
<evidence type="ECO:0008006" key="3">
    <source>
        <dbReference type="Google" id="ProtNLM"/>
    </source>
</evidence>
<organism evidence="1 2">
    <name type="scientific">Candidatus Thiodictyon syntrophicum</name>
    <dbReference type="NCBI Taxonomy" id="1166950"/>
    <lineage>
        <taxon>Bacteria</taxon>
        <taxon>Pseudomonadati</taxon>
        <taxon>Pseudomonadota</taxon>
        <taxon>Gammaproteobacteria</taxon>
        <taxon>Chromatiales</taxon>
        <taxon>Chromatiaceae</taxon>
        <taxon>Thiodictyon</taxon>
    </lineage>
</organism>
<evidence type="ECO:0000313" key="2">
    <source>
        <dbReference type="Proteomes" id="UP000232638"/>
    </source>
</evidence>
<name>A0A2K8U585_9GAMM</name>
<reference evidence="1 2" key="1">
    <citation type="submission" date="2017-03" db="EMBL/GenBank/DDBJ databases">
        <title>Complete genome sequence of Candidatus 'Thiodictyon syntrophicum' sp. nov. strain Cad16T, a photolithoautotroph purple sulfur bacterium isolated from an alpine meromictic lake.</title>
        <authorList>
            <person name="Luedin S.M."/>
            <person name="Pothier J.F."/>
            <person name="Danza F."/>
            <person name="Storelli N."/>
            <person name="Wittwer M."/>
            <person name="Tonolla M."/>
        </authorList>
    </citation>
    <scope>NUCLEOTIDE SEQUENCE [LARGE SCALE GENOMIC DNA]</scope>
    <source>
        <strain evidence="1 2">Cad16T</strain>
    </source>
</reference>
<dbReference type="Pfam" id="PF13578">
    <property type="entry name" value="Methyltransf_24"/>
    <property type="match status" value="1"/>
</dbReference>
<dbReference type="KEGG" id="tsy:THSYN_07170"/>
<dbReference type="RefSeq" id="WP_100918541.1">
    <property type="nucleotide sequence ID" value="NZ_CP020370.1"/>
</dbReference>
<accession>A0A2K8U585</accession>
<dbReference type="InterPro" id="IPR029063">
    <property type="entry name" value="SAM-dependent_MTases_sf"/>
</dbReference>
<dbReference type="SUPFAM" id="SSF53335">
    <property type="entry name" value="S-adenosyl-L-methionine-dependent methyltransferases"/>
    <property type="match status" value="1"/>
</dbReference>
<dbReference type="AlphaFoldDB" id="A0A2K8U585"/>
<dbReference type="Gene3D" id="3.40.50.150">
    <property type="entry name" value="Vaccinia Virus protein VP39"/>
    <property type="match status" value="1"/>
</dbReference>
<protein>
    <recommendedName>
        <fullName evidence="3">SAM-dependent methyltransferase</fullName>
    </recommendedName>
</protein>
<keyword evidence="2" id="KW-1185">Reference proteome</keyword>
<evidence type="ECO:0000313" key="1">
    <source>
        <dbReference type="EMBL" id="AUB80753.1"/>
    </source>
</evidence>
<dbReference type="Proteomes" id="UP000232638">
    <property type="component" value="Chromosome"/>
</dbReference>
<proteinExistence type="predicted"/>
<dbReference type="OrthoDB" id="255821at2"/>
<dbReference type="EMBL" id="CP020370">
    <property type="protein sequence ID" value="AUB80753.1"/>
    <property type="molecule type" value="Genomic_DNA"/>
</dbReference>